<feature type="region of interest" description="Disordered" evidence="1">
    <location>
        <begin position="44"/>
        <end position="94"/>
    </location>
</feature>
<dbReference type="RefSeq" id="XP_053025676.1">
    <property type="nucleotide sequence ID" value="XM_053161683.1"/>
</dbReference>
<dbReference type="Proteomes" id="UP001164743">
    <property type="component" value="Chromosome 12A"/>
</dbReference>
<sequence>MRWLFVLAVQLSCLYSGLSAAPAIGKAIDGLGSEEYDPSLFRLSDPPAIPGAIPTHPKPSAKPLTSDPPLLSIRPLPSAPPLPNSPYGPVAEAY</sequence>
<evidence type="ECO:0000256" key="1">
    <source>
        <dbReference type="SAM" id="MobiDB-lite"/>
    </source>
</evidence>
<proteinExistence type="predicted"/>
<evidence type="ECO:0000256" key="2">
    <source>
        <dbReference type="SAM" id="SignalP"/>
    </source>
</evidence>
<name>A0ABY7CY35_9BASI</name>
<feature type="compositionally biased region" description="Pro residues" evidence="1">
    <location>
        <begin position="77"/>
        <end position="86"/>
    </location>
</feature>
<dbReference type="EMBL" id="CP110432">
    <property type="protein sequence ID" value="WAQ90121.1"/>
    <property type="molecule type" value="Genomic_DNA"/>
</dbReference>
<protein>
    <submittedName>
        <fullName evidence="3">Uncharacterized protein</fullName>
    </submittedName>
</protein>
<accession>A0ABY7CY35</accession>
<keyword evidence="4" id="KW-1185">Reference proteome</keyword>
<organism evidence="3 4">
    <name type="scientific">Puccinia triticina</name>
    <dbReference type="NCBI Taxonomy" id="208348"/>
    <lineage>
        <taxon>Eukaryota</taxon>
        <taxon>Fungi</taxon>
        <taxon>Dikarya</taxon>
        <taxon>Basidiomycota</taxon>
        <taxon>Pucciniomycotina</taxon>
        <taxon>Pucciniomycetes</taxon>
        <taxon>Pucciniales</taxon>
        <taxon>Pucciniaceae</taxon>
        <taxon>Puccinia</taxon>
    </lineage>
</organism>
<evidence type="ECO:0000313" key="3">
    <source>
        <dbReference type="EMBL" id="WAQ90121.1"/>
    </source>
</evidence>
<gene>
    <name evidence="3" type="ORF">PtA15_12A106</name>
</gene>
<reference evidence="3" key="1">
    <citation type="submission" date="2022-10" db="EMBL/GenBank/DDBJ databases">
        <title>Puccinia triticina Genome sequencing and assembly.</title>
        <authorList>
            <person name="Li C."/>
        </authorList>
    </citation>
    <scope>NUCLEOTIDE SEQUENCE</scope>
    <source>
        <strain evidence="3">Pt15</strain>
    </source>
</reference>
<feature type="chain" id="PRO_5046408194" evidence="2">
    <location>
        <begin position="20"/>
        <end position="94"/>
    </location>
</feature>
<feature type="compositionally biased region" description="Low complexity" evidence="1">
    <location>
        <begin position="67"/>
        <end position="76"/>
    </location>
</feature>
<dbReference type="GeneID" id="77802578"/>
<evidence type="ECO:0000313" key="4">
    <source>
        <dbReference type="Proteomes" id="UP001164743"/>
    </source>
</evidence>
<keyword evidence="2" id="KW-0732">Signal</keyword>
<feature type="signal peptide" evidence="2">
    <location>
        <begin position="1"/>
        <end position="19"/>
    </location>
</feature>